<dbReference type="InterPro" id="IPR048469">
    <property type="entry name" value="YchJ-like_M"/>
</dbReference>
<dbReference type="AlphaFoldDB" id="A0A163CL70"/>
<dbReference type="OrthoDB" id="21421at2"/>
<gene>
    <name evidence="2" type="ORF">AWE51_03540</name>
</gene>
<organism evidence="2 3">
    <name type="scientific">Aquimarina aggregata</name>
    <dbReference type="NCBI Taxonomy" id="1642818"/>
    <lineage>
        <taxon>Bacteria</taxon>
        <taxon>Pseudomonadati</taxon>
        <taxon>Bacteroidota</taxon>
        <taxon>Flavobacteriia</taxon>
        <taxon>Flavobacteriales</taxon>
        <taxon>Flavobacteriaceae</taxon>
        <taxon>Aquimarina</taxon>
    </lineage>
</organism>
<dbReference type="SUPFAM" id="SSF54427">
    <property type="entry name" value="NTF2-like"/>
    <property type="match status" value="1"/>
</dbReference>
<accession>A0A163CL70</accession>
<proteinExistence type="predicted"/>
<sequence length="129" mass="14780">MSNCYCGRSFSYDSCCGTIHQDISTVTTAENLMRSRYSAFVLANGDYLMQSHHSSTRPSSKEKKSIVRWAKSVQWVKLEVVRTTLGKSNDTEGTVHFKALYYENGSLQMIEEHSKFVKEQGYWVYLDAL</sequence>
<dbReference type="Gene3D" id="3.10.450.50">
    <property type="match status" value="1"/>
</dbReference>
<evidence type="ECO:0000313" key="3">
    <source>
        <dbReference type="Proteomes" id="UP000076715"/>
    </source>
</evidence>
<dbReference type="Proteomes" id="UP000076715">
    <property type="component" value="Unassembled WGS sequence"/>
</dbReference>
<dbReference type="Pfam" id="PF17775">
    <property type="entry name" value="YchJ_M-like"/>
    <property type="match status" value="1"/>
</dbReference>
<dbReference type="EMBL" id="LQRT01000002">
    <property type="protein sequence ID" value="KZS42527.1"/>
    <property type="molecule type" value="Genomic_DNA"/>
</dbReference>
<name>A0A163CL70_9FLAO</name>
<comment type="caution">
    <text evidence="2">The sequence shown here is derived from an EMBL/GenBank/DDBJ whole genome shotgun (WGS) entry which is preliminary data.</text>
</comment>
<dbReference type="STRING" id="1642818.AWE51_03540"/>
<dbReference type="InterPro" id="IPR032710">
    <property type="entry name" value="NTF2-like_dom_sf"/>
</dbReference>
<dbReference type="PANTHER" id="PTHR33747:SF1">
    <property type="entry name" value="ADENYLATE CYCLASE-ASSOCIATED CAP C-TERMINAL DOMAIN-CONTAINING PROTEIN"/>
    <property type="match status" value="1"/>
</dbReference>
<evidence type="ECO:0000259" key="1">
    <source>
        <dbReference type="Pfam" id="PF17775"/>
    </source>
</evidence>
<dbReference type="RefSeq" id="WP_066310413.1">
    <property type="nucleotide sequence ID" value="NZ_LQRT01000002.1"/>
</dbReference>
<protein>
    <submittedName>
        <fullName evidence="2">Sec-C motif domain protein</fullName>
    </submittedName>
</protein>
<dbReference type="PANTHER" id="PTHR33747">
    <property type="entry name" value="UPF0225 PROTEIN SCO1677"/>
    <property type="match status" value="1"/>
</dbReference>
<keyword evidence="3" id="KW-1185">Reference proteome</keyword>
<reference evidence="2 3" key="1">
    <citation type="submission" date="2016-01" db="EMBL/GenBank/DDBJ databases">
        <title>The draft genome sequence of Aquimarina sp. RZW4-3-2.</title>
        <authorList>
            <person name="Wang Y."/>
        </authorList>
    </citation>
    <scope>NUCLEOTIDE SEQUENCE [LARGE SCALE GENOMIC DNA]</scope>
    <source>
        <strain evidence="2 3">RZW4-3-2</strain>
    </source>
</reference>
<feature type="domain" description="YchJ-like middle NTF2-like" evidence="1">
    <location>
        <begin position="28"/>
        <end position="128"/>
    </location>
</feature>
<evidence type="ECO:0000313" key="2">
    <source>
        <dbReference type="EMBL" id="KZS42527.1"/>
    </source>
</evidence>